<dbReference type="GO" id="GO:0000049">
    <property type="term" value="F:tRNA binding"/>
    <property type="evidence" value="ECO:0007669"/>
    <property type="project" value="UniProtKB-UniRule"/>
</dbReference>
<evidence type="ECO:0000259" key="5">
    <source>
        <dbReference type="PROSITE" id="PS50886"/>
    </source>
</evidence>
<dbReference type="InterPro" id="IPR012340">
    <property type="entry name" value="NA-bd_OB-fold"/>
</dbReference>
<evidence type="ECO:0000313" key="7">
    <source>
        <dbReference type="Proteomes" id="UP001295423"/>
    </source>
</evidence>
<keyword evidence="1 3" id="KW-0820">tRNA-binding</keyword>
<evidence type="ECO:0000256" key="1">
    <source>
        <dbReference type="ARBA" id="ARBA00022555"/>
    </source>
</evidence>
<dbReference type="Proteomes" id="UP001295423">
    <property type="component" value="Unassembled WGS sequence"/>
</dbReference>
<reference evidence="6" key="1">
    <citation type="submission" date="2023-08" db="EMBL/GenBank/DDBJ databases">
        <authorList>
            <person name="Audoor S."/>
            <person name="Bilcke G."/>
        </authorList>
    </citation>
    <scope>NUCLEOTIDE SEQUENCE</scope>
</reference>
<comment type="caution">
    <text evidence="6">The sequence shown here is derived from an EMBL/GenBank/DDBJ whole genome shotgun (WGS) entry which is preliminary data.</text>
</comment>
<dbReference type="InterPro" id="IPR002547">
    <property type="entry name" value="tRNA-bd_dom"/>
</dbReference>
<organism evidence="6 7">
    <name type="scientific">Cylindrotheca closterium</name>
    <dbReference type="NCBI Taxonomy" id="2856"/>
    <lineage>
        <taxon>Eukaryota</taxon>
        <taxon>Sar</taxon>
        <taxon>Stramenopiles</taxon>
        <taxon>Ochrophyta</taxon>
        <taxon>Bacillariophyta</taxon>
        <taxon>Bacillariophyceae</taxon>
        <taxon>Bacillariophycidae</taxon>
        <taxon>Bacillariales</taxon>
        <taxon>Bacillariaceae</taxon>
        <taxon>Cylindrotheca</taxon>
    </lineage>
</organism>
<dbReference type="Gene3D" id="2.40.50.140">
    <property type="entry name" value="Nucleic acid-binding proteins"/>
    <property type="match status" value="1"/>
</dbReference>
<keyword evidence="7" id="KW-1185">Reference proteome</keyword>
<protein>
    <recommendedName>
        <fullName evidence="5">tRNA-binding domain-containing protein</fullName>
    </recommendedName>
</protein>
<dbReference type="SUPFAM" id="SSF50249">
    <property type="entry name" value="Nucleic acid-binding proteins"/>
    <property type="match status" value="1"/>
</dbReference>
<evidence type="ECO:0000313" key="6">
    <source>
        <dbReference type="EMBL" id="CAJ1965065.1"/>
    </source>
</evidence>
<evidence type="ECO:0000256" key="4">
    <source>
        <dbReference type="SAM" id="MobiDB-lite"/>
    </source>
</evidence>
<name>A0AAD2JMJ6_9STRA</name>
<dbReference type="AlphaFoldDB" id="A0AAD2JMJ6"/>
<evidence type="ECO:0000256" key="3">
    <source>
        <dbReference type="PROSITE-ProRule" id="PRU00209"/>
    </source>
</evidence>
<proteinExistence type="predicted"/>
<feature type="region of interest" description="Disordered" evidence="4">
    <location>
        <begin position="108"/>
        <end position="149"/>
    </location>
</feature>
<gene>
    <name evidence="6" type="ORF">CYCCA115_LOCUS20931</name>
</gene>
<evidence type="ECO:0000256" key="2">
    <source>
        <dbReference type="ARBA" id="ARBA00022884"/>
    </source>
</evidence>
<sequence>MADISEYKVGIVLSCEDIPKKGGKPMKVLKVDIGSEDDGGIPVVTTAPNVRDGSRVVVAPAGSTVVSEEGEEIQLTKSTVGGHPSWGMICDTRMLGWSGGAAGVAVQLDESFPVGTEPPASKPRPKQQEEDEVPAGPVEDGLFERKLTKEEKKKLAAEKRAAKKAAKAEKTT</sequence>
<keyword evidence="2 3" id="KW-0694">RNA-binding</keyword>
<dbReference type="EMBL" id="CAKOGP040002202">
    <property type="protein sequence ID" value="CAJ1965065.1"/>
    <property type="molecule type" value="Genomic_DNA"/>
</dbReference>
<dbReference type="PROSITE" id="PS50886">
    <property type="entry name" value="TRBD"/>
    <property type="match status" value="1"/>
</dbReference>
<feature type="domain" description="TRNA-binding" evidence="5">
    <location>
        <begin position="1"/>
        <end position="119"/>
    </location>
</feature>
<accession>A0AAD2JMJ6</accession>